<reference evidence="3 4" key="2">
    <citation type="journal article" date="2015" name="Stand. Genomic Sci.">
        <title>Draft genome sequence of marine-derived Streptomyces sp. TP-A0598, a producer of anti-MRSA antibiotic lydicamycins.</title>
        <authorList>
            <person name="Komaki H."/>
            <person name="Ichikawa N."/>
            <person name="Hosoyama A."/>
            <person name="Fujita N."/>
            <person name="Igarashi Y."/>
        </authorList>
    </citation>
    <scope>NUCLEOTIDE SEQUENCE [LARGE SCALE GENOMIC DNA]</scope>
    <source>
        <strain evidence="3 4">NBRC 110027</strain>
    </source>
</reference>
<evidence type="ECO:0000313" key="4">
    <source>
        <dbReference type="Proteomes" id="UP000048965"/>
    </source>
</evidence>
<sequence length="433" mass="44357">MTQPYPHLGFNPAPGNVAAVSALKSKLTSSAETLANAHRLVQQLQSGNSWEGDAATAFREELDGALPDNLKKAHTSLLKAATALDSWSRALHGYQGDAKSLDNEAKAAQDKLDAAQDREKNASSNPDLKLAHQTFDDDASLQNAQARLDKATTALNDARDAVTDAQDHLSSIKRRAHDLEAEHSSAAGKKATLIRDATDKLAPEEPGWFDKAMDWLDDNLTDVLGTVAAIAGLLALILSGPVGVAFLLVAATASAATLASRLSNPAVVASLKDGFTKGEFDADFWSNAVGVAGDTLGMVPGVGAVARGVNGAVRSAGAASEALSLTDHLASAGSKTWLAANRIAGAENPLTAWVVKGAANPERAGQMIDVGVAGAGAATGTYGTAKDLIDALDNDTVNNVGTGMDGARAGSFDGAGNGATALKTLKVLLNASH</sequence>
<dbReference type="AlphaFoldDB" id="A0A0P4RB23"/>
<organism evidence="3 4">
    <name type="scientific">Streptomyces lydicamycinicus</name>
    <dbReference type="NCBI Taxonomy" id="1546107"/>
    <lineage>
        <taxon>Bacteria</taxon>
        <taxon>Bacillati</taxon>
        <taxon>Actinomycetota</taxon>
        <taxon>Actinomycetes</taxon>
        <taxon>Kitasatosporales</taxon>
        <taxon>Streptomycetaceae</taxon>
        <taxon>Streptomyces</taxon>
    </lineage>
</organism>
<keyword evidence="2" id="KW-1133">Transmembrane helix</keyword>
<feature type="region of interest" description="Disordered" evidence="1">
    <location>
        <begin position="105"/>
        <end position="127"/>
    </location>
</feature>
<name>A0A0P4RB23_9ACTN</name>
<dbReference type="Proteomes" id="UP000048965">
    <property type="component" value="Unassembled WGS sequence"/>
</dbReference>
<keyword evidence="2" id="KW-0472">Membrane</keyword>
<keyword evidence="2" id="KW-0812">Transmembrane</keyword>
<protein>
    <submittedName>
        <fullName evidence="3">Integral membrane protein</fullName>
    </submittedName>
</protein>
<accession>A0A0P4RB23</accession>
<evidence type="ECO:0000256" key="1">
    <source>
        <dbReference type="SAM" id="MobiDB-lite"/>
    </source>
</evidence>
<evidence type="ECO:0000313" key="3">
    <source>
        <dbReference type="EMBL" id="GAO10193.1"/>
    </source>
</evidence>
<dbReference type="Gene3D" id="1.10.287.1490">
    <property type="match status" value="1"/>
</dbReference>
<feature type="compositionally biased region" description="Basic and acidic residues" evidence="1">
    <location>
        <begin position="105"/>
        <end position="121"/>
    </location>
</feature>
<feature type="transmembrane region" description="Helical" evidence="2">
    <location>
        <begin position="227"/>
        <end position="251"/>
    </location>
</feature>
<dbReference type="OrthoDB" id="4140785at2"/>
<gene>
    <name evidence="3" type="ORF">TPA0598_06_03580</name>
</gene>
<proteinExistence type="predicted"/>
<comment type="caution">
    <text evidence="3">The sequence shown here is derived from an EMBL/GenBank/DDBJ whole genome shotgun (WGS) entry which is preliminary data.</text>
</comment>
<dbReference type="EMBL" id="BBNO01000006">
    <property type="protein sequence ID" value="GAO10193.1"/>
    <property type="molecule type" value="Genomic_DNA"/>
</dbReference>
<dbReference type="RefSeq" id="WP_045867329.1">
    <property type="nucleotide sequence ID" value="NZ_BBNO01000006.1"/>
</dbReference>
<keyword evidence="4" id="KW-1185">Reference proteome</keyword>
<evidence type="ECO:0000256" key="2">
    <source>
        <dbReference type="SAM" id="Phobius"/>
    </source>
</evidence>
<reference evidence="4" key="1">
    <citation type="submission" date="2014-09" db="EMBL/GenBank/DDBJ databases">
        <title>Whole genome shotgun sequence of Streptomyces sp. NBRC 110027.</title>
        <authorList>
            <person name="Komaki H."/>
            <person name="Ichikawa N."/>
            <person name="Katano-Makiyama Y."/>
            <person name="Hosoyama A."/>
            <person name="Hashimoto M."/>
            <person name="Uohara A."/>
            <person name="Kitahashi Y."/>
            <person name="Ohji S."/>
            <person name="Kimura A."/>
            <person name="Yamazoe A."/>
            <person name="Igarashi Y."/>
            <person name="Fujita N."/>
        </authorList>
    </citation>
    <scope>NUCLEOTIDE SEQUENCE [LARGE SCALE GENOMIC DNA]</scope>
    <source>
        <strain evidence="4">NBRC 110027</strain>
    </source>
</reference>